<keyword evidence="4" id="KW-1185">Reference proteome</keyword>
<reference evidence="4" key="1">
    <citation type="journal article" date="2019" name="Int. J. Syst. Evol. Microbiol.">
        <title>The Global Catalogue of Microorganisms (GCM) 10K type strain sequencing project: providing services to taxonomists for standard genome sequencing and annotation.</title>
        <authorList>
            <consortium name="The Broad Institute Genomics Platform"/>
            <consortium name="The Broad Institute Genome Sequencing Center for Infectious Disease"/>
            <person name="Wu L."/>
            <person name="Ma J."/>
        </authorList>
    </citation>
    <scope>NUCLEOTIDE SEQUENCE [LARGE SCALE GENOMIC DNA]</scope>
    <source>
        <strain evidence="4">CGMCC 1.16855</strain>
    </source>
</reference>
<dbReference type="Pfam" id="PF03401">
    <property type="entry name" value="TctC"/>
    <property type="match status" value="1"/>
</dbReference>
<sequence length="329" mass="34342">MISRRSLWAATGGLALPMPAWAQATGAQPAAYPTRPITLLMGFAPGGGTDIISRLLQPALQEDFGQPVAIESRPGGSGTIAAAANARGRPDGYQMLMTTVSASAVVPPTMKPPPFDIINDQTAVVLAGTVPLVAVVPLDSPAQDFPGFIAHARANRGKLNYSSSGVATQQHLAAAALSFAAGLDMTHIPFRGTGQAVNEILAGRIDIAIDTLPTYLPHIRAGRVRALATTLPARVPTLPDVPTIAESGFPDFDAAVWYMVMGPPGLPSAISERWVRAVNKALADPGLRQRVMDAGYLPGGGTSADAAALLRRDAAKYAEVIRRANITFD</sequence>
<dbReference type="PANTHER" id="PTHR42928">
    <property type="entry name" value="TRICARBOXYLATE-BINDING PROTEIN"/>
    <property type="match status" value="1"/>
</dbReference>
<comment type="similarity">
    <text evidence="1">Belongs to the UPF0065 (bug) family.</text>
</comment>
<evidence type="ECO:0000256" key="2">
    <source>
        <dbReference type="SAM" id="SignalP"/>
    </source>
</evidence>
<dbReference type="PIRSF" id="PIRSF017082">
    <property type="entry name" value="YflP"/>
    <property type="match status" value="1"/>
</dbReference>
<feature type="chain" id="PRO_5047459825" evidence="2">
    <location>
        <begin position="23"/>
        <end position="329"/>
    </location>
</feature>
<evidence type="ECO:0000313" key="4">
    <source>
        <dbReference type="Proteomes" id="UP001595420"/>
    </source>
</evidence>
<protein>
    <submittedName>
        <fullName evidence="3">Bug family tripartite tricarboxylate transporter substrate binding protein</fullName>
    </submittedName>
</protein>
<dbReference type="EMBL" id="JBHRSB010000001">
    <property type="protein sequence ID" value="MFC2998565.1"/>
    <property type="molecule type" value="Genomic_DNA"/>
</dbReference>
<dbReference type="RefSeq" id="WP_216833969.1">
    <property type="nucleotide sequence ID" value="NZ_JAFNJS010000001.1"/>
</dbReference>
<dbReference type="InterPro" id="IPR005064">
    <property type="entry name" value="BUG"/>
</dbReference>
<evidence type="ECO:0000256" key="1">
    <source>
        <dbReference type="ARBA" id="ARBA00006987"/>
    </source>
</evidence>
<keyword evidence="2" id="KW-0732">Signal</keyword>
<comment type="caution">
    <text evidence="3">The sequence shown here is derived from an EMBL/GenBank/DDBJ whole genome shotgun (WGS) entry which is preliminary data.</text>
</comment>
<name>A0ABV7BLQ2_9PROT</name>
<proteinExistence type="inferred from homology"/>
<dbReference type="PANTHER" id="PTHR42928:SF5">
    <property type="entry name" value="BLR1237 PROTEIN"/>
    <property type="match status" value="1"/>
</dbReference>
<organism evidence="3 4">
    <name type="scientific">Falsiroseomonas tokyonensis</name>
    <dbReference type="NCBI Taxonomy" id="430521"/>
    <lineage>
        <taxon>Bacteria</taxon>
        <taxon>Pseudomonadati</taxon>
        <taxon>Pseudomonadota</taxon>
        <taxon>Alphaproteobacteria</taxon>
        <taxon>Acetobacterales</taxon>
        <taxon>Roseomonadaceae</taxon>
        <taxon>Falsiroseomonas</taxon>
    </lineage>
</organism>
<evidence type="ECO:0000313" key="3">
    <source>
        <dbReference type="EMBL" id="MFC2998565.1"/>
    </source>
</evidence>
<gene>
    <name evidence="3" type="ORF">ACFOD3_01595</name>
</gene>
<feature type="signal peptide" evidence="2">
    <location>
        <begin position="1"/>
        <end position="22"/>
    </location>
</feature>
<accession>A0ABV7BLQ2</accession>
<dbReference type="Proteomes" id="UP001595420">
    <property type="component" value="Unassembled WGS sequence"/>
</dbReference>